<dbReference type="GO" id="GO:0035438">
    <property type="term" value="F:cyclic-di-GMP binding"/>
    <property type="evidence" value="ECO:0007669"/>
    <property type="project" value="InterPro"/>
</dbReference>
<reference evidence="3" key="1">
    <citation type="submission" date="2016-10" db="EMBL/GenBank/DDBJ databases">
        <authorList>
            <person name="Varghese N."/>
            <person name="Submissions S."/>
        </authorList>
    </citation>
    <scope>NUCLEOTIDE SEQUENCE [LARGE SCALE GENOMIC DNA]</scope>
    <source>
        <strain evidence="3">GAS369</strain>
    </source>
</reference>
<dbReference type="InterPro" id="IPR009875">
    <property type="entry name" value="PilZ_domain"/>
</dbReference>
<gene>
    <name evidence="2" type="ORF">SAMN05444158_0554</name>
</gene>
<accession>A0A1H1NB40</accession>
<organism evidence="2 3">
    <name type="scientific">Bradyrhizobium canariense</name>
    <dbReference type="NCBI Taxonomy" id="255045"/>
    <lineage>
        <taxon>Bacteria</taxon>
        <taxon>Pseudomonadati</taxon>
        <taxon>Pseudomonadota</taxon>
        <taxon>Alphaproteobacteria</taxon>
        <taxon>Hyphomicrobiales</taxon>
        <taxon>Nitrobacteraceae</taxon>
        <taxon>Bradyrhizobium</taxon>
    </lineage>
</organism>
<sequence>MFPMADEHRIAPRRRVLKAGSISFGGGAIDCTVRNLSDTGAALEVVTPLFIPDRFKLIVPSDGINRPCHIVWRRERRMGVAFD</sequence>
<proteinExistence type="predicted"/>
<keyword evidence="3" id="KW-1185">Reference proteome</keyword>
<dbReference type="RefSeq" id="WP_100386945.1">
    <property type="nucleotide sequence ID" value="NZ_LT629750.1"/>
</dbReference>
<dbReference type="Gene3D" id="2.40.10.220">
    <property type="entry name" value="predicted glycosyltransferase like domains"/>
    <property type="match status" value="1"/>
</dbReference>
<dbReference type="Proteomes" id="UP000243904">
    <property type="component" value="Chromosome I"/>
</dbReference>
<evidence type="ECO:0000313" key="3">
    <source>
        <dbReference type="Proteomes" id="UP000243904"/>
    </source>
</evidence>
<dbReference type="Pfam" id="PF07238">
    <property type="entry name" value="PilZ"/>
    <property type="match status" value="1"/>
</dbReference>
<dbReference type="AlphaFoldDB" id="A0A1H1NB40"/>
<dbReference type="SUPFAM" id="SSF141371">
    <property type="entry name" value="PilZ domain-like"/>
    <property type="match status" value="1"/>
</dbReference>
<name>A0A1H1NB40_9BRAD</name>
<protein>
    <submittedName>
        <fullName evidence="2">PilZ domain-containing protein</fullName>
    </submittedName>
</protein>
<feature type="domain" description="PilZ" evidence="1">
    <location>
        <begin position="11"/>
        <end position="82"/>
    </location>
</feature>
<evidence type="ECO:0000313" key="2">
    <source>
        <dbReference type="EMBL" id="SDR96118.1"/>
    </source>
</evidence>
<evidence type="ECO:0000259" key="1">
    <source>
        <dbReference type="Pfam" id="PF07238"/>
    </source>
</evidence>
<dbReference type="EMBL" id="LT629750">
    <property type="protein sequence ID" value="SDR96118.1"/>
    <property type="molecule type" value="Genomic_DNA"/>
</dbReference>